<organism evidence="2 3">
    <name type="scientific">Halobacillus karajensis</name>
    <dbReference type="NCBI Taxonomy" id="195088"/>
    <lineage>
        <taxon>Bacteria</taxon>
        <taxon>Bacillati</taxon>
        <taxon>Bacillota</taxon>
        <taxon>Bacilli</taxon>
        <taxon>Bacillales</taxon>
        <taxon>Bacillaceae</taxon>
        <taxon>Halobacillus</taxon>
    </lineage>
</organism>
<gene>
    <name evidence="2" type="ORF">BN983_03497</name>
</gene>
<dbReference type="Proteomes" id="UP000028868">
    <property type="component" value="Unassembled WGS sequence"/>
</dbReference>
<evidence type="ECO:0000313" key="3">
    <source>
        <dbReference type="Proteomes" id="UP000028868"/>
    </source>
</evidence>
<accession>A0A024P8Y5</accession>
<dbReference type="RefSeq" id="WP_035510532.1">
    <property type="nucleotide sequence ID" value="NZ_CCDH010000002.1"/>
</dbReference>
<dbReference type="AlphaFoldDB" id="A0A024P8Y5"/>
<dbReference type="EMBL" id="CCDI010000004">
    <property type="protein sequence ID" value="CDQ25186.1"/>
    <property type="molecule type" value="Genomic_DNA"/>
</dbReference>
<keyword evidence="1" id="KW-0812">Transmembrane</keyword>
<keyword evidence="3" id="KW-1185">Reference proteome</keyword>
<protein>
    <submittedName>
        <fullName evidence="2">Uncharacterized protein</fullName>
    </submittedName>
</protein>
<evidence type="ECO:0000256" key="1">
    <source>
        <dbReference type="SAM" id="Phobius"/>
    </source>
</evidence>
<proteinExistence type="predicted"/>
<name>A0A024P8Y5_9BACI</name>
<keyword evidence="1" id="KW-0472">Membrane</keyword>
<reference evidence="3" key="1">
    <citation type="submission" date="2014-03" db="EMBL/GenBank/DDBJ databases">
        <authorList>
            <person name="Urmite Genomes U."/>
        </authorList>
    </citation>
    <scope>NUCLEOTIDE SEQUENCE [LARGE SCALE GENOMIC DNA]</scope>
    <source>
        <strain evidence="3">HD-03</strain>
    </source>
</reference>
<reference evidence="2 3" key="2">
    <citation type="submission" date="2014-05" db="EMBL/GenBank/DDBJ databases">
        <title>Draft genome sequence of Halobacillus karajensis HK-03.</title>
        <authorList>
            <person name="Khelaifia S."/>
            <person name="Croce O."/>
            <person name="Lagier J.C."/>
            <person name="Raoult D."/>
        </authorList>
    </citation>
    <scope>NUCLEOTIDE SEQUENCE [LARGE SCALE GENOMIC DNA]</scope>
    <source>
        <strain evidence="2 3">HD-03</strain>
    </source>
</reference>
<keyword evidence="1" id="KW-1133">Transmembrane helix</keyword>
<feature type="transmembrane region" description="Helical" evidence="1">
    <location>
        <begin position="34"/>
        <end position="60"/>
    </location>
</feature>
<feature type="transmembrane region" description="Helical" evidence="1">
    <location>
        <begin position="67"/>
        <end position="88"/>
    </location>
</feature>
<comment type="caution">
    <text evidence="2">The sequence shown here is derived from an EMBL/GenBank/DDBJ whole genome shotgun (WGS) entry which is preliminary data.</text>
</comment>
<evidence type="ECO:0000313" key="2">
    <source>
        <dbReference type="EMBL" id="CDQ25186.1"/>
    </source>
</evidence>
<sequence>MITFLLGVFVTLTNQLFSFEIEGIASSWSLIKRLWVLVGFVSVGGILCVIVYATTIIAFIVSKPFWVLLMVLLVLLCTFVVSVLVVSFSN</sequence>